<keyword evidence="3" id="KW-1185">Reference proteome</keyword>
<organism evidence="2 3">
    <name type="scientific">Hoylesella enoeca</name>
    <dbReference type="NCBI Taxonomy" id="76123"/>
    <lineage>
        <taxon>Bacteria</taxon>
        <taxon>Pseudomonadati</taxon>
        <taxon>Bacteroidota</taxon>
        <taxon>Bacteroidia</taxon>
        <taxon>Bacteroidales</taxon>
        <taxon>Prevotellaceae</taxon>
        <taxon>Hoylesella</taxon>
    </lineage>
</organism>
<dbReference type="KEGG" id="peo:AS203_08930"/>
<dbReference type="eggNOG" id="ENOG5033PIC">
    <property type="taxonomic scope" value="Bacteria"/>
</dbReference>
<dbReference type="Gene3D" id="2.60.40.2620">
    <property type="entry name" value="Fimbrillin-like"/>
    <property type="match status" value="1"/>
</dbReference>
<accession>A0A0S2KNQ9</accession>
<feature type="chain" id="PRO_5006601971" description="Fimbrillin family protein" evidence="1">
    <location>
        <begin position="27"/>
        <end position="896"/>
    </location>
</feature>
<dbReference type="OrthoDB" id="1164152at2"/>
<dbReference type="AlphaFoldDB" id="A0A0S2KNQ9"/>
<proteinExistence type="predicted"/>
<dbReference type="InterPro" id="IPR042278">
    <property type="entry name" value="Mfa-like_1_N"/>
</dbReference>
<evidence type="ECO:0000313" key="3">
    <source>
        <dbReference type="Proteomes" id="UP000056252"/>
    </source>
</evidence>
<dbReference type="Proteomes" id="UP000056252">
    <property type="component" value="Chromosome"/>
</dbReference>
<sequence length="896" mass="96974">MKKYSKYHFSALLLMLATGLASVSCADEDIAKDQENNGKSNFSFSVTDVQDAPDADLPSRATDAETYLTHSIDFNEAGTSDICLQESTVPGVNPMKRTPQTRAWLKSTIDANFGAFACKNGSAGPDFFYNEEVNRHGQMVSPISWSRSAATLKFYAVYPYMDGTNTRQKLVQATTGSLPYVEFEASTDIANQTDLMTAETATLNYTATGGSPHVVPLKFYHALTAIRFGIGSNLSWNKTIKSIEFQGIYKAGHFDLATKTWSHQSGAQTFKLDNLNQSTSGTLNTVIVKDGNTFLMVPQTLPSGAKIVITFADNSHITANIGGKTWAPGTTKTYMMTERNSSWEYKIEATDPADIAYDQTTSTTPYTIKSYRKDPATNTFQPVKWKVVSYQESADGGLTWGAETQTKPTWLTNLTTENGDGGTAAESGTVTVTKDVTDLFAARNNALKSATALGSAGSPYDLSTKGGSTARNTANSYLISAPGHYRIPLVYGNAIKNGGNNTGAYQTGNTAPYCLNKFKDHNDQDITDPWIEKTNGGANAGINGAKIVWADEKDLVHLSASPIKQDGGNAYLDFEVKQADIKSGNAVVAVTKNGTVVWSWHLWFAPKDALSTIAVTNYQGKTYNFTKETLGWKPKGMVSSYTTPRTVKVKVEQTIANGGVKQVTIINITQNPGGKKEGIATLYQFGRKDALPGTNTFYPTNGYSFDNTTGTGGRSLGYAIQHPENMFINAGGGGTNQYDWCNASYYNLWSADNTITGYNDNAVVKTVYDPCPVGFKMPASNAFTGFTSNGQQQTTAANINAKEINESLDKFIAAYGLNFYTNSSKNATIFFPASGYRVGIGSDGGSLYRVGDDGYCWSAVPYYTGIGCGLNFYWINVLPQYSDGRSYGLAARPVSE</sequence>
<feature type="signal peptide" evidence="1">
    <location>
        <begin position="1"/>
        <end position="26"/>
    </location>
</feature>
<protein>
    <recommendedName>
        <fullName evidence="4">Fimbrillin family protein</fullName>
    </recommendedName>
</protein>
<dbReference type="EMBL" id="CP013195">
    <property type="protein sequence ID" value="ALO49947.1"/>
    <property type="molecule type" value="Genomic_DNA"/>
</dbReference>
<dbReference type="PROSITE" id="PS51257">
    <property type="entry name" value="PROKAR_LIPOPROTEIN"/>
    <property type="match status" value="1"/>
</dbReference>
<gene>
    <name evidence="2" type="ORF">AS203_08930</name>
</gene>
<dbReference type="RefSeq" id="WP_060544553.1">
    <property type="nucleotide sequence ID" value="NZ_CP013195.1"/>
</dbReference>
<evidence type="ECO:0008006" key="4">
    <source>
        <dbReference type="Google" id="ProtNLM"/>
    </source>
</evidence>
<keyword evidence="1" id="KW-0732">Signal</keyword>
<reference evidence="3" key="1">
    <citation type="submission" date="2015-11" db="EMBL/GenBank/DDBJ databases">
        <authorList>
            <person name="Holder M.E."/>
            <person name="Ajami N.J."/>
            <person name="Petrosino J.F."/>
        </authorList>
    </citation>
    <scope>NUCLEOTIDE SEQUENCE [LARGE SCALE GENOMIC DNA]</scope>
    <source>
        <strain evidence="3">F0113</strain>
    </source>
</reference>
<evidence type="ECO:0000256" key="1">
    <source>
        <dbReference type="SAM" id="SignalP"/>
    </source>
</evidence>
<evidence type="ECO:0000313" key="2">
    <source>
        <dbReference type="EMBL" id="ALO49947.1"/>
    </source>
</evidence>
<name>A0A0S2KNQ9_9BACT</name>